<dbReference type="Proteomes" id="UP000006591">
    <property type="component" value="Chromosome 5"/>
</dbReference>
<dbReference type="OMA" id="MARGQRD"/>
<proteinExistence type="predicted"/>
<keyword evidence="2" id="KW-1185">Reference proteome</keyword>
<dbReference type="PANTHER" id="PTHR32448">
    <property type="entry name" value="OS08G0158400 PROTEIN"/>
    <property type="match status" value="1"/>
</dbReference>
<dbReference type="InterPro" id="IPR016169">
    <property type="entry name" value="FAD-bd_PCMH_sub2"/>
</dbReference>
<protein>
    <submittedName>
        <fullName evidence="1">Uncharacterized protein</fullName>
    </submittedName>
</protein>
<accession>A0A0E0HD58</accession>
<sequence>MARGQRDTPSGTVGVDGFLSGGGFGLMLRKHGVTSDLVVDATKGHQQAGQVLEGQVRLRTSKNMPSQNMPSQVWETTWSWLLKDGAGLLILDPYGGEMVRVAPAVTSFSHRQALYNIQYYGFWSKSGAAAAEKDMGWMRGLYSKMEPYVSKNPRGGAAAIAADTGSLAVCRSWRGGIWLHGQSCHFEITSFDSEIIK</sequence>
<reference evidence="1" key="1">
    <citation type="submission" date="2015-04" db="UniProtKB">
        <authorList>
            <consortium name="EnsemblPlants"/>
        </authorList>
    </citation>
    <scope>IDENTIFICATION</scope>
    <source>
        <strain evidence="1">SL10</strain>
    </source>
</reference>
<dbReference type="EnsemblPlants" id="ONIVA05G13540.1">
    <property type="protein sequence ID" value="ONIVA05G13540.1"/>
    <property type="gene ID" value="ONIVA05G13540"/>
</dbReference>
<dbReference type="HOGENOM" id="CLU_099612_1_0_1"/>
<name>A0A0E0HD58_ORYNI</name>
<evidence type="ECO:0000313" key="1">
    <source>
        <dbReference type="EnsemblPlants" id="ONIVA05G13540.1"/>
    </source>
</evidence>
<evidence type="ECO:0000313" key="2">
    <source>
        <dbReference type="Proteomes" id="UP000006591"/>
    </source>
</evidence>
<dbReference type="eggNOG" id="ENOG502QVGN">
    <property type="taxonomic scope" value="Eukaryota"/>
</dbReference>
<dbReference type="Gramene" id="ONIVA05G13540.1">
    <property type="protein sequence ID" value="ONIVA05G13540.1"/>
    <property type="gene ID" value="ONIVA05G13540"/>
</dbReference>
<dbReference type="Gene3D" id="3.40.462.20">
    <property type="match status" value="1"/>
</dbReference>
<dbReference type="Gene3D" id="3.30.465.10">
    <property type="match status" value="1"/>
</dbReference>
<organism evidence="1">
    <name type="scientific">Oryza nivara</name>
    <name type="common">Indian wild rice</name>
    <name type="synonym">Oryza sativa f. spontanea</name>
    <dbReference type="NCBI Taxonomy" id="4536"/>
    <lineage>
        <taxon>Eukaryota</taxon>
        <taxon>Viridiplantae</taxon>
        <taxon>Streptophyta</taxon>
        <taxon>Embryophyta</taxon>
        <taxon>Tracheophyta</taxon>
        <taxon>Spermatophyta</taxon>
        <taxon>Magnoliopsida</taxon>
        <taxon>Liliopsida</taxon>
        <taxon>Poales</taxon>
        <taxon>Poaceae</taxon>
        <taxon>BOP clade</taxon>
        <taxon>Oryzoideae</taxon>
        <taxon>Oryzeae</taxon>
        <taxon>Oryzinae</taxon>
        <taxon>Oryza</taxon>
    </lineage>
</organism>
<dbReference type="AlphaFoldDB" id="A0A0E0HD58"/>
<dbReference type="STRING" id="4536.A0A0E0HD58"/>
<reference evidence="1" key="2">
    <citation type="submission" date="2018-04" db="EMBL/GenBank/DDBJ databases">
        <title>OnivRS2 (Oryza nivara Reference Sequence Version 2).</title>
        <authorList>
            <person name="Zhang J."/>
            <person name="Kudrna D."/>
            <person name="Lee S."/>
            <person name="Talag J."/>
            <person name="Rajasekar S."/>
            <person name="Welchert J."/>
            <person name="Hsing Y.-I."/>
            <person name="Wing R.A."/>
        </authorList>
    </citation>
    <scope>NUCLEOTIDE SEQUENCE [LARGE SCALE GENOMIC DNA]</scope>
    <source>
        <strain evidence="1">SL10</strain>
    </source>
</reference>